<organism evidence="2 3">
    <name type="scientific">Microbispora bryophytorum</name>
    <dbReference type="NCBI Taxonomy" id="1460882"/>
    <lineage>
        <taxon>Bacteria</taxon>
        <taxon>Bacillati</taxon>
        <taxon>Actinomycetota</taxon>
        <taxon>Actinomycetes</taxon>
        <taxon>Streptosporangiales</taxon>
        <taxon>Streptosporangiaceae</taxon>
        <taxon>Microbispora</taxon>
    </lineage>
</organism>
<dbReference type="Proteomes" id="UP000653480">
    <property type="component" value="Unassembled WGS sequence"/>
</dbReference>
<evidence type="ECO:0008006" key="4">
    <source>
        <dbReference type="Google" id="ProtNLM"/>
    </source>
</evidence>
<feature type="region of interest" description="Disordered" evidence="1">
    <location>
        <begin position="31"/>
        <end position="52"/>
    </location>
</feature>
<feature type="region of interest" description="Disordered" evidence="1">
    <location>
        <begin position="84"/>
        <end position="133"/>
    </location>
</feature>
<reference evidence="2" key="2">
    <citation type="submission" date="2020-09" db="EMBL/GenBank/DDBJ databases">
        <authorList>
            <person name="Sun Q."/>
            <person name="Zhou Y."/>
        </authorList>
    </citation>
    <scope>NUCLEOTIDE SEQUENCE</scope>
    <source>
        <strain evidence="2">CGMCC 4.7138</strain>
    </source>
</reference>
<keyword evidence="3" id="KW-1185">Reference proteome</keyword>
<accession>A0A8H9H476</accession>
<evidence type="ECO:0000256" key="1">
    <source>
        <dbReference type="SAM" id="MobiDB-lite"/>
    </source>
</evidence>
<evidence type="ECO:0000313" key="3">
    <source>
        <dbReference type="Proteomes" id="UP000653480"/>
    </source>
</evidence>
<dbReference type="EMBL" id="BMMN01000014">
    <property type="protein sequence ID" value="GGO26460.1"/>
    <property type="molecule type" value="Genomic_DNA"/>
</dbReference>
<gene>
    <name evidence="2" type="ORF">GCM10011574_58890</name>
</gene>
<comment type="caution">
    <text evidence="2">The sequence shown here is derived from an EMBL/GenBank/DDBJ whole genome shotgun (WGS) entry which is preliminary data.</text>
</comment>
<reference evidence="2" key="1">
    <citation type="journal article" date="2014" name="Int. J. Syst. Evol. Microbiol.">
        <title>Complete genome sequence of Corynebacterium casei LMG S-19264T (=DSM 44701T), isolated from a smear-ripened cheese.</title>
        <authorList>
            <consortium name="US DOE Joint Genome Institute (JGI-PGF)"/>
            <person name="Walter F."/>
            <person name="Albersmeier A."/>
            <person name="Kalinowski J."/>
            <person name="Ruckert C."/>
        </authorList>
    </citation>
    <scope>NUCLEOTIDE SEQUENCE</scope>
    <source>
        <strain evidence="2">CGMCC 4.7138</strain>
    </source>
</reference>
<feature type="compositionally biased region" description="Polar residues" evidence="1">
    <location>
        <begin position="94"/>
        <end position="104"/>
    </location>
</feature>
<dbReference type="AlphaFoldDB" id="A0A8H9H476"/>
<proteinExistence type="predicted"/>
<name>A0A8H9H476_9ACTN</name>
<protein>
    <recommendedName>
        <fullName evidence="4">Transposase</fullName>
    </recommendedName>
</protein>
<evidence type="ECO:0000313" key="2">
    <source>
        <dbReference type="EMBL" id="GGO26460.1"/>
    </source>
</evidence>
<sequence length="133" mass="14737">MEACRARPEPARRGPRADRFVAAQGCLKTAEHSAALGGRRSETSRLNSRSWGAHHAKAVYRYIAQGRAEGDRPVVTPRRLARLLLTRPGRQRSAHSSSRSNDAQTSKEPDHFGGDQASDLLEQCPDAHLTQEW</sequence>